<dbReference type="Proteomes" id="UP000572051">
    <property type="component" value="Unassembled WGS sequence"/>
</dbReference>
<evidence type="ECO:0000259" key="3">
    <source>
        <dbReference type="PROSITE" id="PS51462"/>
    </source>
</evidence>
<reference evidence="4 5" key="1">
    <citation type="submission" date="2020-07" db="EMBL/GenBank/DDBJ databases">
        <title>Sequencing the genomes of 1000 actinobacteria strains.</title>
        <authorList>
            <person name="Klenk H.-P."/>
        </authorList>
    </citation>
    <scope>NUCLEOTIDE SEQUENCE [LARGE SCALE GENOMIC DNA]</scope>
    <source>
        <strain evidence="4 5">DSM 44442</strain>
    </source>
</reference>
<accession>A0A7Z0J9R1</accession>
<dbReference type="InterPro" id="IPR000086">
    <property type="entry name" value="NUDIX_hydrolase_dom"/>
</dbReference>
<dbReference type="RefSeq" id="WP_179822923.1">
    <property type="nucleotide sequence ID" value="NZ_JACCFS010000001.1"/>
</dbReference>
<dbReference type="AlphaFoldDB" id="A0A7Z0J9R1"/>
<dbReference type="CDD" id="cd02883">
    <property type="entry name" value="NUDIX_Hydrolase"/>
    <property type="match status" value="1"/>
</dbReference>
<comment type="similarity">
    <text evidence="1">Belongs to the Nudix hydrolase family.</text>
</comment>
<sequence length="162" mass="18089">MNGIMVAPGIEFPDTSDGRTHVAGAIIADPGGRIFAQRRSPTRKVFPHCWDIVGGHVEPGESMLEGLAREVAEETGWRLAEVVAELYRLDWDPGDGLTRHEVDYLVRVEGDLSAPRLEPDKHTEFLWVDDSLVDRLHDHRDPGEYFITDIVRLGLAAARPLD</sequence>
<dbReference type="EMBL" id="JACCFS010000001">
    <property type="protein sequence ID" value="NYJ34336.1"/>
    <property type="molecule type" value="Genomic_DNA"/>
</dbReference>
<dbReference type="PROSITE" id="PS51462">
    <property type="entry name" value="NUDIX"/>
    <property type="match status" value="1"/>
</dbReference>
<keyword evidence="2" id="KW-0378">Hydrolase</keyword>
<dbReference type="PANTHER" id="PTHR43736">
    <property type="entry name" value="ADP-RIBOSE PYROPHOSPHATASE"/>
    <property type="match status" value="1"/>
</dbReference>
<dbReference type="Pfam" id="PF00293">
    <property type="entry name" value="NUDIX"/>
    <property type="match status" value="1"/>
</dbReference>
<dbReference type="GO" id="GO:0016787">
    <property type="term" value="F:hydrolase activity"/>
    <property type="evidence" value="ECO:0007669"/>
    <property type="project" value="UniProtKB-KW"/>
</dbReference>
<protein>
    <submittedName>
        <fullName evidence="4">8-oxo-dGTP pyrophosphatase MutT (NUDIX family)</fullName>
    </submittedName>
</protein>
<dbReference type="PANTHER" id="PTHR43736:SF1">
    <property type="entry name" value="DIHYDRONEOPTERIN TRIPHOSPHATE DIPHOSPHATASE"/>
    <property type="match status" value="1"/>
</dbReference>
<evidence type="ECO:0000256" key="1">
    <source>
        <dbReference type="ARBA" id="ARBA00005582"/>
    </source>
</evidence>
<proteinExistence type="inferred from homology"/>
<keyword evidence="5" id="KW-1185">Reference proteome</keyword>
<evidence type="ECO:0000313" key="5">
    <source>
        <dbReference type="Proteomes" id="UP000572051"/>
    </source>
</evidence>
<organism evidence="4 5">
    <name type="scientific">Nocardiopsis aegyptia</name>
    <dbReference type="NCBI Taxonomy" id="220378"/>
    <lineage>
        <taxon>Bacteria</taxon>
        <taxon>Bacillati</taxon>
        <taxon>Actinomycetota</taxon>
        <taxon>Actinomycetes</taxon>
        <taxon>Streptosporangiales</taxon>
        <taxon>Nocardiopsidaceae</taxon>
        <taxon>Nocardiopsis</taxon>
    </lineage>
</organism>
<dbReference type="InterPro" id="IPR020084">
    <property type="entry name" value="NUDIX_hydrolase_CS"/>
</dbReference>
<evidence type="ECO:0000313" key="4">
    <source>
        <dbReference type="EMBL" id="NYJ34336.1"/>
    </source>
</evidence>
<comment type="caution">
    <text evidence="4">The sequence shown here is derived from an EMBL/GenBank/DDBJ whole genome shotgun (WGS) entry which is preliminary data.</text>
</comment>
<name>A0A7Z0J9R1_9ACTN</name>
<dbReference type="InterPro" id="IPR015797">
    <property type="entry name" value="NUDIX_hydrolase-like_dom_sf"/>
</dbReference>
<dbReference type="Gene3D" id="3.90.79.10">
    <property type="entry name" value="Nucleoside Triphosphate Pyrophosphohydrolase"/>
    <property type="match status" value="1"/>
</dbReference>
<evidence type="ECO:0000256" key="2">
    <source>
        <dbReference type="ARBA" id="ARBA00022801"/>
    </source>
</evidence>
<dbReference type="SUPFAM" id="SSF55811">
    <property type="entry name" value="Nudix"/>
    <property type="match status" value="1"/>
</dbReference>
<gene>
    <name evidence="4" type="ORF">HNR10_002217</name>
</gene>
<dbReference type="PROSITE" id="PS00893">
    <property type="entry name" value="NUDIX_BOX"/>
    <property type="match status" value="1"/>
</dbReference>
<feature type="domain" description="Nudix hydrolase" evidence="3">
    <location>
        <begin position="18"/>
        <end position="153"/>
    </location>
</feature>